<evidence type="ECO:0000313" key="2">
    <source>
        <dbReference type="EMBL" id="KFK29400.1"/>
    </source>
</evidence>
<name>A0A087GHP8_ARAAL</name>
<dbReference type="AlphaFoldDB" id="A0A087GHP8"/>
<reference evidence="3" key="1">
    <citation type="journal article" date="2015" name="Nat. Plants">
        <title>Genome expansion of Arabis alpina linked with retrotransposition and reduced symmetric DNA methylation.</title>
        <authorList>
            <person name="Willing E.M."/>
            <person name="Rawat V."/>
            <person name="Mandakova T."/>
            <person name="Maumus F."/>
            <person name="James G.V."/>
            <person name="Nordstroem K.J."/>
            <person name="Becker C."/>
            <person name="Warthmann N."/>
            <person name="Chica C."/>
            <person name="Szarzynska B."/>
            <person name="Zytnicki M."/>
            <person name="Albani M.C."/>
            <person name="Kiefer C."/>
            <person name="Bergonzi S."/>
            <person name="Castaings L."/>
            <person name="Mateos J.L."/>
            <person name="Berns M.C."/>
            <person name="Bujdoso N."/>
            <person name="Piofczyk T."/>
            <person name="de Lorenzo L."/>
            <person name="Barrero-Sicilia C."/>
            <person name="Mateos I."/>
            <person name="Piednoel M."/>
            <person name="Hagmann J."/>
            <person name="Chen-Min-Tao R."/>
            <person name="Iglesias-Fernandez R."/>
            <person name="Schuster S.C."/>
            <person name="Alonso-Blanco C."/>
            <person name="Roudier F."/>
            <person name="Carbonero P."/>
            <person name="Paz-Ares J."/>
            <person name="Davis S.J."/>
            <person name="Pecinka A."/>
            <person name="Quesneville H."/>
            <person name="Colot V."/>
            <person name="Lysak M.A."/>
            <person name="Weigel D."/>
            <person name="Coupland G."/>
            <person name="Schneeberger K."/>
        </authorList>
    </citation>
    <scope>NUCLEOTIDE SEQUENCE [LARGE SCALE GENOMIC DNA]</scope>
    <source>
        <strain evidence="3">cv. Pajares</strain>
    </source>
</reference>
<proteinExistence type="predicted"/>
<feature type="region of interest" description="Disordered" evidence="1">
    <location>
        <begin position="69"/>
        <end position="88"/>
    </location>
</feature>
<accession>A0A087GHP8</accession>
<protein>
    <submittedName>
        <fullName evidence="2">Uncharacterized protein</fullName>
    </submittedName>
</protein>
<dbReference type="Proteomes" id="UP000029120">
    <property type="component" value="Chromosome 7"/>
</dbReference>
<dbReference type="EMBL" id="CM002875">
    <property type="protein sequence ID" value="KFK29400.1"/>
    <property type="molecule type" value="Genomic_DNA"/>
</dbReference>
<keyword evidence="3" id="KW-1185">Reference proteome</keyword>
<evidence type="ECO:0000313" key="3">
    <source>
        <dbReference type="Proteomes" id="UP000029120"/>
    </source>
</evidence>
<sequence length="109" mass="12905">MLSDEIEIVRPGTRERRPWKPELNHRVSWRIILSFNKRVILSLETANRHDFDVVNKVGLHIHEKQISPVEEKQQSFDHTKSVEKPHQESCEARVYKGHVHLDETVMEMS</sequence>
<organism evidence="2 3">
    <name type="scientific">Arabis alpina</name>
    <name type="common">Alpine rock-cress</name>
    <dbReference type="NCBI Taxonomy" id="50452"/>
    <lineage>
        <taxon>Eukaryota</taxon>
        <taxon>Viridiplantae</taxon>
        <taxon>Streptophyta</taxon>
        <taxon>Embryophyta</taxon>
        <taxon>Tracheophyta</taxon>
        <taxon>Spermatophyta</taxon>
        <taxon>Magnoliopsida</taxon>
        <taxon>eudicotyledons</taxon>
        <taxon>Gunneridae</taxon>
        <taxon>Pentapetalae</taxon>
        <taxon>rosids</taxon>
        <taxon>malvids</taxon>
        <taxon>Brassicales</taxon>
        <taxon>Brassicaceae</taxon>
        <taxon>Arabideae</taxon>
        <taxon>Arabis</taxon>
    </lineage>
</organism>
<dbReference type="Gramene" id="KFK29400">
    <property type="protein sequence ID" value="KFK29400"/>
    <property type="gene ID" value="AALP_AA7G128700"/>
</dbReference>
<evidence type="ECO:0000256" key="1">
    <source>
        <dbReference type="SAM" id="MobiDB-lite"/>
    </source>
</evidence>
<gene>
    <name evidence="2" type="ordered locus">AALP_Aa7g128700</name>
</gene>